<reference evidence="3 4" key="1">
    <citation type="submission" date="2016-10" db="EMBL/GenBank/DDBJ databases">
        <authorList>
            <person name="de Groot N.N."/>
        </authorList>
    </citation>
    <scope>NUCLEOTIDE SEQUENCE [LARGE SCALE GENOMIC DNA]</scope>
    <source>
        <strain evidence="3 4">DSM 8423</strain>
    </source>
</reference>
<dbReference type="Gene3D" id="3.40.50.11590">
    <property type="match status" value="1"/>
</dbReference>
<name>A0A1H8B3W3_9BACT</name>
<dbReference type="Gene3D" id="3.30.390.100">
    <property type="match status" value="1"/>
</dbReference>
<feature type="domain" description="DUF4213" evidence="2">
    <location>
        <begin position="22"/>
        <end position="110"/>
    </location>
</feature>
<dbReference type="RefSeq" id="WP_093884860.1">
    <property type="nucleotide sequence ID" value="NZ_FOBS01000046.1"/>
</dbReference>
<sequence>MERIYHPGDILKETRKAISTVLGDSLETLTVERTVMGLFFSGVKLNSGEGGLCFTPIKSIPEAVCCPSSARVMPASGRLEGRKATRFLDEMFSGNPLKKTLGIAVLNALSAECWKRQPPEDYRITDGVDALEDLVFPGDGFVVVVGALVPVIKALKSRGKPFAILELDPSTLKRDELEFFVPPEKGPEVVPQADLLVITGTTLINDTLEGLLARRKPGAKIIVVGPTASMLPDAFFRRGVSTLGGIRVTDADRVLNVIAEAGSGYHFFGKGAERVAIEQAGEKIHK</sequence>
<dbReference type="EMBL" id="FOBS01000046">
    <property type="protein sequence ID" value="SEM77625.1"/>
    <property type="molecule type" value="Genomic_DNA"/>
</dbReference>
<dbReference type="OrthoDB" id="252759at2"/>
<proteinExistence type="predicted"/>
<dbReference type="SUPFAM" id="SSF159713">
    <property type="entry name" value="Dhaf3308-like"/>
    <property type="match status" value="1"/>
</dbReference>
<dbReference type="Pfam" id="PF04016">
    <property type="entry name" value="DUF364"/>
    <property type="match status" value="1"/>
</dbReference>
<feature type="domain" description="Putative heavy-metal chelation" evidence="1">
    <location>
        <begin position="139"/>
        <end position="275"/>
    </location>
</feature>
<organism evidence="3 4">
    <name type="scientific">Syntrophus gentianae</name>
    <dbReference type="NCBI Taxonomy" id="43775"/>
    <lineage>
        <taxon>Bacteria</taxon>
        <taxon>Pseudomonadati</taxon>
        <taxon>Thermodesulfobacteriota</taxon>
        <taxon>Syntrophia</taxon>
        <taxon>Syntrophales</taxon>
        <taxon>Syntrophaceae</taxon>
        <taxon>Syntrophus</taxon>
    </lineage>
</organism>
<evidence type="ECO:0000313" key="4">
    <source>
        <dbReference type="Proteomes" id="UP000198744"/>
    </source>
</evidence>
<dbReference type="Pfam" id="PF13938">
    <property type="entry name" value="DUF4213"/>
    <property type="match status" value="1"/>
</dbReference>
<dbReference type="InterPro" id="IPR007161">
    <property type="entry name" value="DUF364"/>
</dbReference>
<evidence type="ECO:0000313" key="3">
    <source>
        <dbReference type="EMBL" id="SEM77625.1"/>
    </source>
</evidence>
<gene>
    <name evidence="3" type="ORF">SAMN04489760_1468</name>
</gene>
<protein>
    <submittedName>
        <fullName evidence="3">Uncharacterized conserved protein, contains DUF4213 and DUF364 domains</fullName>
    </submittedName>
</protein>
<accession>A0A1H8B3W3</accession>
<evidence type="ECO:0000259" key="2">
    <source>
        <dbReference type="Pfam" id="PF13938"/>
    </source>
</evidence>
<keyword evidence="4" id="KW-1185">Reference proteome</keyword>
<dbReference type="STRING" id="43775.SAMN04489760_1468"/>
<dbReference type="Proteomes" id="UP000198744">
    <property type="component" value="Unassembled WGS sequence"/>
</dbReference>
<dbReference type="AlphaFoldDB" id="A0A1H8B3W3"/>
<evidence type="ECO:0000259" key="1">
    <source>
        <dbReference type="Pfam" id="PF04016"/>
    </source>
</evidence>
<dbReference type="InterPro" id="IPR025251">
    <property type="entry name" value="DUF4213"/>
</dbReference>